<evidence type="ECO:0000256" key="8">
    <source>
        <dbReference type="PROSITE-ProRule" id="PRU00276"/>
    </source>
</evidence>
<dbReference type="InterPro" id="IPR001590">
    <property type="entry name" value="Peptidase_M12B"/>
</dbReference>
<evidence type="ECO:0000259" key="10">
    <source>
        <dbReference type="PROSITE" id="PS50026"/>
    </source>
</evidence>
<accession>A0A8U0U386</accession>
<feature type="domain" description="EGF-like" evidence="10">
    <location>
        <begin position="674"/>
        <end position="706"/>
    </location>
</feature>
<dbReference type="InterPro" id="IPR000742">
    <property type="entry name" value="EGF"/>
</dbReference>
<dbReference type="GeneID" id="120034770"/>
<dbReference type="Pfam" id="PF01421">
    <property type="entry name" value="Reprolysin"/>
    <property type="match status" value="1"/>
</dbReference>
<sequence>MSKTKELIMDNRKCKAHIHIDRAVVEQVETFKILEEQRSSPQENNHRIEHLERYEITYPHWLQPARHRRSIHGEKQHPSEAEVLITAEGEEMTLRLHRNEQLLAPGYQEIWYSPSGSRQTSYPPSTGHCFYHGDVRGVEGSSVALSTCSGLRGLVTVNTSVSYLIEPLPAVTMDTQPPHAVFRAENLRLPNGTCGQRHSNQGQGEGLGDLIQGMMSPWGGRERRDVGQSMKYVELLLVADHAEFQKHGGDLNRTKRKLLEVANYVDKYYKSLSIRVAVIGLEVWSDQDRISVSGNPYSTLGAFLAWRRKQLHTLANDNAQLITGVAFQGTTIGLAPLRAMCSEYQSGGVNSDHSDSAVGVAATVAHEMGHNFGMSHDSPGCCQAKADDGGCIMAAATGHPFPRVFNGCNQRDLSRYLSSGGGKCLFNLPNTRAMHGGQRCGNGYLEDGEECDCGDEEECSSPCCNANNCTLKAGAECSHGVCCHNCKLKSPGVLCRTPSGSCDLPEYCDGKAESCPSNLYLVDGTSCAGGQAYCYTGMCLTLEQQCQSLWGRDGRAAPDLCFRKVNEAGDSFGNCGKDLLGKYRVCRDRDARCGKIQCVSSASKPLETNAVPIDTTVRVGNGKILCRGTHVYRPGQGGEEQGDTLDPGLVMTGTKCGEDSICFGGECRNASFLRADECNAKCHGHGLCNNNHHCHCDSGWAPPLCDQEGTGGSVDSGPVINHIPAEAKHLQANSLANGHLANSLANGHLANSLANSHANPTFLLKRQGSDRLSQTTPCPSLSTRHPVFCPTVKPPPIPAYIAQQRQALSQPQPQPSVHPQPQPSVQPKHQPSLQPKLQPSLQPKLQPSLQPKPQPSLQPQPQPSPQPQPKPKPPPIPSHLAQQKGSLQPLHPAILPPSPQSSPSTPHTHRPDPPNRPPPPCPLSKPQISSDVLQRGKFNLAPPGGQKKPSR</sequence>
<dbReference type="GO" id="GO:0006509">
    <property type="term" value="P:membrane protein ectodomain proteolysis"/>
    <property type="evidence" value="ECO:0007669"/>
    <property type="project" value="TreeGrafter"/>
</dbReference>
<feature type="binding site" evidence="8">
    <location>
        <position position="366"/>
    </location>
    <ligand>
        <name>Zn(2+)</name>
        <dbReference type="ChEBI" id="CHEBI:29105"/>
        <note>catalytic</note>
    </ligand>
</feature>
<dbReference type="InterPro" id="IPR018358">
    <property type="entry name" value="Disintegrin_CS"/>
</dbReference>
<gene>
    <name evidence="14" type="primary">LOC120034770</name>
</gene>
<evidence type="ECO:0000313" key="13">
    <source>
        <dbReference type="Proteomes" id="UP000808372"/>
    </source>
</evidence>
<evidence type="ECO:0000256" key="9">
    <source>
        <dbReference type="SAM" id="MobiDB-lite"/>
    </source>
</evidence>
<evidence type="ECO:0000259" key="12">
    <source>
        <dbReference type="PROSITE" id="PS50215"/>
    </source>
</evidence>
<dbReference type="AlphaFoldDB" id="A0A8U0U386"/>
<dbReference type="PROSITE" id="PS50214">
    <property type="entry name" value="DISINTEGRIN_2"/>
    <property type="match status" value="1"/>
</dbReference>
<dbReference type="PROSITE" id="PS50215">
    <property type="entry name" value="ADAM_MEPRO"/>
    <property type="match status" value="1"/>
</dbReference>
<proteinExistence type="predicted"/>
<dbReference type="SUPFAM" id="SSF55486">
    <property type="entry name" value="Metalloproteases ('zincins'), catalytic domain"/>
    <property type="match status" value="1"/>
</dbReference>
<dbReference type="Pfam" id="PF01562">
    <property type="entry name" value="Pep_M12B_propep"/>
    <property type="match status" value="1"/>
</dbReference>
<dbReference type="CDD" id="cd04269">
    <property type="entry name" value="ZnMc_adamalysin_II_like"/>
    <property type="match status" value="1"/>
</dbReference>
<evidence type="ECO:0000256" key="4">
    <source>
        <dbReference type="ARBA" id="ARBA00023136"/>
    </source>
</evidence>
<dbReference type="GO" id="GO:0016020">
    <property type="term" value="C:membrane"/>
    <property type="evidence" value="ECO:0007669"/>
    <property type="project" value="UniProtKB-SubCell"/>
</dbReference>
<keyword evidence="3" id="KW-1133">Transmembrane helix</keyword>
<dbReference type="FunFam" id="4.10.70.10:FF:000001">
    <property type="entry name" value="Disintegrin and metalloproteinase domain-containing protein 22"/>
    <property type="match status" value="1"/>
</dbReference>
<dbReference type="PRINTS" id="PR00289">
    <property type="entry name" value="DISINTEGRIN"/>
</dbReference>
<dbReference type="InterPro" id="IPR006586">
    <property type="entry name" value="ADAM_Cys-rich"/>
</dbReference>
<feature type="compositionally biased region" description="Pro residues" evidence="9">
    <location>
        <begin position="812"/>
        <end position="824"/>
    </location>
</feature>
<dbReference type="InterPro" id="IPR034027">
    <property type="entry name" value="Reprolysin_adamalysin"/>
</dbReference>
<dbReference type="Gene3D" id="4.10.70.10">
    <property type="entry name" value="Disintegrin domain"/>
    <property type="match status" value="1"/>
</dbReference>
<dbReference type="Proteomes" id="UP000808372">
    <property type="component" value="Chromosome 42"/>
</dbReference>
<dbReference type="Pfam" id="PF00200">
    <property type="entry name" value="Disintegrin"/>
    <property type="match status" value="1"/>
</dbReference>
<dbReference type="SMART" id="SM00608">
    <property type="entry name" value="ACR"/>
    <property type="match status" value="1"/>
</dbReference>
<organism evidence="13 14">
    <name type="scientific">Salvelinus namaycush</name>
    <name type="common">Lake trout</name>
    <name type="synonym">Salmo namaycush</name>
    <dbReference type="NCBI Taxonomy" id="8040"/>
    <lineage>
        <taxon>Eukaryota</taxon>
        <taxon>Metazoa</taxon>
        <taxon>Chordata</taxon>
        <taxon>Craniata</taxon>
        <taxon>Vertebrata</taxon>
        <taxon>Euteleostomi</taxon>
        <taxon>Actinopterygii</taxon>
        <taxon>Neopterygii</taxon>
        <taxon>Teleostei</taxon>
        <taxon>Protacanthopterygii</taxon>
        <taxon>Salmoniformes</taxon>
        <taxon>Salmonidae</taxon>
        <taxon>Salmoninae</taxon>
        <taxon>Salvelinus</taxon>
    </lineage>
</organism>
<dbReference type="Gene3D" id="3.40.390.10">
    <property type="entry name" value="Collagenase (Catalytic Domain)"/>
    <property type="match status" value="1"/>
</dbReference>
<keyword evidence="8" id="KW-0479">Metal-binding</keyword>
<dbReference type="SUPFAM" id="SSF57552">
    <property type="entry name" value="Blood coagulation inhibitor (disintegrin)"/>
    <property type="match status" value="1"/>
</dbReference>
<dbReference type="PROSITE" id="PS00427">
    <property type="entry name" value="DISINTEGRIN_1"/>
    <property type="match status" value="1"/>
</dbReference>
<dbReference type="InterPro" id="IPR024079">
    <property type="entry name" value="MetalloPept_cat_dom_sf"/>
</dbReference>
<evidence type="ECO:0000256" key="1">
    <source>
        <dbReference type="ARBA" id="ARBA00004479"/>
    </source>
</evidence>
<evidence type="ECO:0000256" key="5">
    <source>
        <dbReference type="ARBA" id="ARBA00023157"/>
    </source>
</evidence>
<feature type="active site" evidence="8">
    <location>
        <position position="367"/>
    </location>
</feature>
<dbReference type="GO" id="GO:0046872">
    <property type="term" value="F:metal ion binding"/>
    <property type="evidence" value="ECO:0007669"/>
    <property type="project" value="UniProtKB-KW"/>
</dbReference>
<keyword evidence="5 7" id="KW-1015">Disulfide bond</keyword>
<evidence type="ECO:0000256" key="3">
    <source>
        <dbReference type="ARBA" id="ARBA00022989"/>
    </source>
</evidence>
<dbReference type="SMART" id="SM00050">
    <property type="entry name" value="DISIN"/>
    <property type="match status" value="1"/>
</dbReference>
<dbReference type="PROSITE" id="PS50026">
    <property type="entry name" value="EGF_3"/>
    <property type="match status" value="1"/>
</dbReference>
<keyword evidence="8" id="KW-0862">Zinc</keyword>
<dbReference type="PANTHER" id="PTHR11905">
    <property type="entry name" value="ADAM A DISINTEGRIN AND METALLOPROTEASE DOMAIN"/>
    <property type="match status" value="1"/>
</dbReference>
<feature type="disulfide bond" evidence="6">
    <location>
        <begin position="495"/>
        <end position="515"/>
    </location>
</feature>
<protein>
    <submittedName>
        <fullName evidence="14">Disintegrin and metalloproteinase domain-containing protein 19-like</fullName>
    </submittedName>
</protein>
<evidence type="ECO:0000256" key="6">
    <source>
        <dbReference type="PROSITE-ProRule" id="PRU00068"/>
    </source>
</evidence>
<evidence type="ECO:0000313" key="14">
    <source>
        <dbReference type="RefSeq" id="XP_038837301.1"/>
    </source>
</evidence>
<feature type="binding site" evidence="8">
    <location>
        <position position="376"/>
    </location>
    <ligand>
        <name>Zn(2+)</name>
        <dbReference type="ChEBI" id="CHEBI:29105"/>
        <note>catalytic</note>
    </ligand>
</feature>
<evidence type="ECO:0000259" key="11">
    <source>
        <dbReference type="PROSITE" id="PS50214"/>
    </source>
</evidence>
<keyword evidence="13" id="KW-1185">Reference proteome</keyword>
<evidence type="ECO:0000256" key="7">
    <source>
        <dbReference type="PROSITE-ProRule" id="PRU00076"/>
    </source>
</evidence>
<keyword evidence="7" id="KW-0245">EGF-like domain</keyword>
<evidence type="ECO:0000256" key="2">
    <source>
        <dbReference type="ARBA" id="ARBA00022692"/>
    </source>
</evidence>
<comment type="subcellular location">
    <subcellularLocation>
        <location evidence="1">Membrane</location>
        <topology evidence="1">Single-pass type I membrane protein</topology>
    </subcellularLocation>
</comment>
<dbReference type="FunFam" id="3.40.390.10:FF:000002">
    <property type="entry name" value="Disintegrin and metalloproteinase domain-containing protein 22"/>
    <property type="match status" value="1"/>
</dbReference>
<dbReference type="InterPro" id="IPR036436">
    <property type="entry name" value="Disintegrin_dom_sf"/>
</dbReference>
<name>A0A8U0U386_SALNM</name>
<dbReference type="InterPro" id="IPR002870">
    <property type="entry name" value="Peptidase_M12B_N"/>
</dbReference>
<feature type="binding site" evidence="8">
    <location>
        <position position="370"/>
    </location>
    <ligand>
        <name>Zn(2+)</name>
        <dbReference type="ChEBI" id="CHEBI:29105"/>
        <note>catalytic</note>
    </ligand>
</feature>
<dbReference type="PANTHER" id="PTHR11905:SF19">
    <property type="entry name" value="DISINTEGRIN AND METALLOPROTEINASE DOMAIN-CONTAINING PROTEIN 19"/>
    <property type="match status" value="1"/>
</dbReference>
<dbReference type="Pfam" id="PF08516">
    <property type="entry name" value="ADAM_CR"/>
    <property type="match status" value="1"/>
</dbReference>
<dbReference type="GO" id="GO:0004222">
    <property type="term" value="F:metalloendopeptidase activity"/>
    <property type="evidence" value="ECO:0007669"/>
    <property type="project" value="InterPro"/>
</dbReference>
<reference evidence="14" key="1">
    <citation type="submission" date="2025-08" db="UniProtKB">
        <authorList>
            <consortium name="RefSeq"/>
        </authorList>
    </citation>
    <scope>IDENTIFICATION</scope>
    <source>
        <tissue evidence="14">White muscle</tissue>
    </source>
</reference>
<dbReference type="KEGG" id="snh:120034770"/>
<feature type="compositionally biased region" description="Pro residues" evidence="9">
    <location>
        <begin position="914"/>
        <end position="923"/>
    </location>
</feature>
<dbReference type="PROSITE" id="PS01186">
    <property type="entry name" value="EGF_2"/>
    <property type="match status" value="1"/>
</dbReference>
<feature type="compositionally biased region" description="Pro residues" evidence="9">
    <location>
        <begin position="850"/>
        <end position="877"/>
    </location>
</feature>
<feature type="disulfide bond" evidence="7">
    <location>
        <begin position="696"/>
        <end position="705"/>
    </location>
</feature>
<feature type="compositionally biased region" description="Low complexity" evidence="9">
    <location>
        <begin position="825"/>
        <end position="849"/>
    </location>
</feature>
<dbReference type="InterPro" id="IPR001762">
    <property type="entry name" value="Disintegrin_dom"/>
</dbReference>
<feature type="domain" description="Disintegrin" evidence="11">
    <location>
        <begin position="437"/>
        <end position="523"/>
    </location>
</feature>
<keyword evidence="4" id="KW-0472">Membrane</keyword>
<dbReference type="RefSeq" id="XP_038837301.1">
    <property type="nucleotide sequence ID" value="XM_038981373.1"/>
</dbReference>
<feature type="region of interest" description="Disordered" evidence="9">
    <location>
        <begin position="804"/>
        <end position="951"/>
    </location>
</feature>
<feature type="disulfide bond" evidence="7">
    <location>
        <begin position="678"/>
        <end position="688"/>
    </location>
</feature>
<feature type="domain" description="Peptidase M12B" evidence="12">
    <location>
        <begin position="231"/>
        <end position="429"/>
    </location>
</feature>
<keyword evidence="2" id="KW-0812">Transmembrane</keyword>
<comment type="caution">
    <text evidence="7">Lacks conserved residue(s) required for the propagation of feature annotation.</text>
</comment>